<dbReference type="EMBL" id="SJPK01000004">
    <property type="protein sequence ID" value="TWT67182.1"/>
    <property type="molecule type" value="Genomic_DNA"/>
</dbReference>
<dbReference type="OrthoDB" id="9806939at2"/>
<evidence type="ECO:0000256" key="4">
    <source>
        <dbReference type="SAM" id="Coils"/>
    </source>
</evidence>
<evidence type="ECO:0000259" key="7">
    <source>
        <dbReference type="Pfam" id="PF25967"/>
    </source>
</evidence>
<protein>
    <submittedName>
        <fullName evidence="8">Multidrug resistance protein MdtA</fullName>
    </submittedName>
</protein>
<comment type="similarity">
    <text evidence="2">Belongs to the membrane fusion protein (MFP) (TC 8.A.1) family.</text>
</comment>
<dbReference type="Gene3D" id="2.40.420.20">
    <property type="match status" value="1"/>
</dbReference>
<dbReference type="Proteomes" id="UP000318053">
    <property type="component" value="Unassembled WGS sequence"/>
</dbReference>
<evidence type="ECO:0000256" key="2">
    <source>
        <dbReference type="ARBA" id="ARBA00009477"/>
    </source>
</evidence>
<dbReference type="InterPro" id="IPR058792">
    <property type="entry name" value="Beta-barrel_RND_2"/>
</dbReference>
<proteinExistence type="inferred from homology"/>
<name>A0A5C5Y0M2_9BACT</name>
<feature type="domain" description="CusB-like beta-barrel" evidence="6">
    <location>
        <begin position="295"/>
        <end position="368"/>
    </location>
</feature>
<dbReference type="GO" id="GO:1990281">
    <property type="term" value="C:efflux pump complex"/>
    <property type="evidence" value="ECO:0007669"/>
    <property type="project" value="TreeGrafter"/>
</dbReference>
<keyword evidence="9" id="KW-1185">Reference proteome</keyword>
<dbReference type="Pfam" id="PF25954">
    <property type="entry name" value="Beta-barrel_RND_2"/>
    <property type="match status" value="1"/>
</dbReference>
<dbReference type="FunFam" id="2.40.30.170:FF:000010">
    <property type="entry name" value="Efflux RND transporter periplasmic adaptor subunit"/>
    <property type="match status" value="1"/>
</dbReference>
<sequence length="448" mass="48119">MQTRALRTGGFDLLVSGLLAACLLTLCGCTSDRAIAKKEKATHVVPVKTVAVETTQVQRSTLQPATVHAFYRAEIRAKASGFVKNLQADIGDYVEAGAKLAEIDVPEMLMQRQVIDKRIERLIAEEQRGQAGVRLAEARVRSAQALLAEASSQMAGAEASLAASQAEFDRTEDLVERGSLQNRMLDESRMKRDSEAARRDAMASSIESAKAEVAVAEAQVVAAQAASDAAQAETEIERSQRQEMDALLDYATLRAPFAGVVTQRNLEPGDLVRQSNEVGRGQPLFVISQVDRVRVRIAVPEAEAALVNPGDEVTLTFPSFSAAQPIVAAVTRTSGSLDPSTRTMLVEVELDNQDGKLLPGMFGQASIHLDSKVAAQTLPSRAIRFDEEGNGYVYVVGEDETIARADITTGLDDGNSIEVLSGIEPGQRVVGPHLKRFSDGQKVAVLPN</sequence>
<keyword evidence="4" id="KW-0175">Coiled coil</keyword>
<dbReference type="GO" id="GO:0015562">
    <property type="term" value="F:efflux transmembrane transporter activity"/>
    <property type="evidence" value="ECO:0007669"/>
    <property type="project" value="TreeGrafter"/>
</dbReference>
<evidence type="ECO:0000259" key="5">
    <source>
        <dbReference type="Pfam" id="PF25917"/>
    </source>
</evidence>
<evidence type="ECO:0000313" key="9">
    <source>
        <dbReference type="Proteomes" id="UP000318053"/>
    </source>
</evidence>
<dbReference type="InterPro" id="IPR058625">
    <property type="entry name" value="MdtA-like_BSH"/>
</dbReference>
<dbReference type="InterPro" id="IPR058627">
    <property type="entry name" value="MdtA-like_C"/>
</dbReference>
<dbReference type="Pfam" id="PF25967">
    <property type="entry name" value="RND-MFP_C"/>
    <property type="match status" value="1"/>
</dbReference>
<comment type="caution">
    <text evidence="8">The sequence shown here is derived from an EMBL/GenBank/DDBJ whole genome shotgun (WGS) entry which is preliminary data.</text>
</comment>
<gene>
    <name evidence="8" type="primary">mdtA_3</name>
    <name evidence="8" type="ORF">CA85_20310</name>
</gene>
<accession>A0A5C5Y0M2</accession>
<evidence type="ECO:0000256" key="1">
    <source>
        <dbReference type="ARBA" id="ARBA00004196"/>
    </source>
</evidence>
<keyword evidence="3" id="KW-0813">Transport</keyword>
<dbReference type="Pfam" id="PF25917">
    <property type="entry name" value="BSH_RND"/>
    <property type="match status" value="1"/>
</dbReference>
<dbReference type="InterPro" id="IPR006143">
    <property type="entry name" value="RND_pump_MFP"/>
</dbReference>
<evidence type="ECO:0000313" key="8">
    <source>
        <dbReference type="EMBL" id="TWT67182.1"/>
    </source>
</evidence>
<dbReference type="Gene3D" id="2.40.30.170">
    <property type="match status" value="1"/>
</dbReference>
<reference evidence="8 9" key="1">
    <citation type="submission" date="2019-02" db="EMBL/GenBank/DDBJ databases">
        <title>Deep-cultivation of Planctomycetes and their phenomic and genomic characterization uncovers novel biology.</title>
        <authorList>
            <person name="Wiegand S."/>
            <person name="Jogler M."/>
            <person name="Boedeker C."/>
            <person name="Pinto D."/>
            <person name="Vollmers J."/>
            <person name="Rivas-Marin E."/>
            <person name="Kohn T."/>
            <person name="Peeters S.H."/>
            <person name="Heuer A."/>
            <person name="Rast P."/>
            <person name="Oberbeckmann S."/>
            <person name="Bunk B."/>
            <person name="Jeske O."/>
            <person name="Meyerdierks A."/>
            <person name="Storesund J.E."/>
            <person name="Kallscheuer N."/>
            <person name="Luecker S."/>
            <person name="Lage O.M."/>
            <person name="Pohl T."/>
            <person name="Merkel B.J."/>
            <person name="Hornburger P."/>
            <person name="Mueller R.-W."/>
            <person name="Bruemmer F."/>
            <person name="Labrenz M."/>
            <person name="Spormann A.M."/>
            <person name="Op Den Camp H."/>
            <person name="Overmann J."/>
            <person name="Amann R."/>
            <person name="Jetten M.S.M."/>
            <person name="Mascher T."/>
            <person name="Medema M.H."/>
            <person name="Devos D.P."/>
            <person name="Kaster A.-K."/>
            <person name="Ovreas L."/>
            <person name="Rohde M."/>
            <person name="Galperin M.Y."/>
            <person name="Jogler C."/>
        </authorList>
    </citation>
    <scope>NUCLEOTIDE SEQUENCE [LARGE SCALE GENOMIC DNA]</scope>
    <source>
        <strain evidence="8 9">CA85</strain>
    </source>
</reference>
<dbReference type="SUPFAM" id="SSF111369">
    <property type="entry name" value="HlyD-like secretion proteins"/>
    <property type="match status" value="2"/>
</dbReference>
<dbReference type="NCBIfam" id="TIGR01730">
    <property type="entry name" value="RND_mfp"/>
    <property type="match status" value="1"/>
</dbReference>
<feature type="domain" description="Multidrug resistance protein MdtA-like C-terminal permuted SH3" evidence="7">
    <location>
        <begin position="377"/>
        <end position="430"/>
    </location>
</feature>
<dbReference type="Gene3D" id="2.40.50.100">
    <property type="match status" value="1"/>
</dbReference>
<dbReference type="AlphaFoldDB" id="A0A5C5Y0M2"/>
<evidence type="ECO:0000259" key="6">
    <source>
        <dbReference type="Pfam" id="PF25954"/>
    </source>
</evidence>
<evidence type="ECO:0000256" key="3">
    <source>
        <dbReference type="ARBA" id="ARBA00022448"/>
    </source>
</evidence>
<dbReference type="PANTHER" id="PTHR30469">
    <property type="entry name" value="MULTIDRUG RESISTANCE PROTEIN MDTA"/>
    <property type="match status" value="1"/>
</dbReference>
<dbReference type="PANTHER" id="PTHR30469:SF37">
    <property type="entry name" value="RAGD PROTEIN"/>
    <property type="match status" value="1"/>
</dbReference>
<comment type="subcellular location">
    <subcellularLocation>
        <location evidence="1">Cell envelope</location>
    </subcellularLocation>
</comment>
<feature type="domain" description="Multidrug resistance protein MdtA-like barrel-sandwich hybrid" evidence="5">
    <location>
        <begin position="73"/>
        <end position="276"/>
    </location>
</feature>
<organism evidence="8 9">
    <name type="scientific">Allorhodopirellula solitaria</name>
    <dbReference type="NCBI Taxonomy" id="2527987"/>
    <lineage>
        <taxon>Bacteria</taxon>
        <taxon>Pseudomonadati</taxon>
        <taxon>Planctomycetota</taxon>
        <taxon>Planctomycetia</taxon>
        <taxon>Pirellulales</taxon>
        <taxon>Pirellulaceae</taxon>
        <taxon>Allorhodopirellula</taxon>
    </lineage>
</organism>
<feature type="coiled-coil region" evidence="4">
    <location>
        <begin position="199"/>
        <end position="242"/>
    </location>
</feature>
<feature type="coiled-coil region" evidence="4">
    <location>
        <begin position="133"/>
        <end position="167"/>
    </location>
</feature>